<evidence type="ECO:0000259" key="1">
    <source>
        <dbReference type="PROSITE" id="PS50191"/>
    </source>
</evidence>
<reference evidence="2 3" key="1">
    <citation type="submission" date="2023-03" db="EMBL/GenBank/DDBJ databases">
        <title>High recombination rates correlate with genetic variation in Cardiocondyla obscurior ants.</title>
        <authorList>
            <person name="Errbii M."/>
        </authorList>
    </citation>
    <scope>NUCLEOTIDE SEQUENCE [LARGE SCALE GENOMIC DNA]</scope>
    <source>
        <strain evidence="2">Alpha-2009</strain>
        <tissue evidence="2">Whole body</tissue>
    </source>
</reference>
<dbReference type="EMBL" id="JADYXP020000011">
    <property type="protein sequence ID" value="KAL0114327.1"/>
    <property type="molecule type" value="Genomic_DNA"/>
</dbReference>
<dbReference type="PROSITE" id="PS50191">
    <property type="entry name" value="CRAL_TRIO"/>
    <property type="match status" value="1"/>
</dbReference>
<dbReference type="AlphaFoldDB" id="A0AAW2FK53"/>
<protein>
    <recommendedName>
        <fullName evidence="1">CRAL-TRIO domain-containing protein</fullName>
    </recommendedName>
</protein>
<dbReference type="InterPro" id="IPR001251">
    <property type="entry name" value="CRAL-TRIO_dom"/>
</dbReference>
<dbReference type="InterPro" id="IPR036273">
    <property type="entry name" value="CRAL/TRIO_N_dom_sf"/>
</dbReference>
<dbReference type="Gene3D" id="1.10.8.20">
    <property type="entry name" value="N-terminal domain of phosphatidylinositol transfer protein sec14p"/>
    <property type="match status" value="1"/>
</dbReference>
<feature type="domain" description="CRAL-TRIO" evidence="1">
    <location>
        <begin position="103"/>
        <end position="269"/>
    </location>
</feature>
<dbReference type="PRINTS" id="PR00180">
    <property type="entry name" value="CRETINALDHBP"/>
</dbReference>
<dbReference type="Proteomes" id="UP001430953">
    <property type="component" value="Unassembled WGS sequence"/>
</dbReference>
<keyword evidence="3" id="KW-1185">Reference proteome</keyword>
<evidence type="ECO:0000313" key="3">
    <source>
        <dbReference type="Proteomes" id="UP001430953"/>
    </source>
</evidence>
<comment type="caution">
    <text evidence="2">The sequence shown here is derived from an EMBL/GenBank/DDBJ whole genome shotgun (WGS) entry which is preliminary data.</text>
</comment>
<dbReference type="SUPFAM" id="SSF46938">
    <property type="entry name" value="CRAL/TRIO N-terminal domain"/>
    <property type="match status" value="1"/>
</dbReference>
<dbReference type="GO" id="GO:0016020">
    <property type="term" value="C:membrane"/>
    <property type="evidence" value="ECO:0007669"/>
    <property type="project" value="TreeGrafter"/>
</dbReference>
<dbReference type="PANTHER" id="PTHR10174">
    <property type="entry name" value="ALPHA-TOCOPHEROL TRANSFER PROTEIN-RELATED"/>
    <property type="match status" value="1"/>
</dbReference>
<gene>
    <name evidence="2" type="ORF">PUN28_011526</name>
</gene>
<dbReference type="InterPro" id="IPR036865">
    <property type="entry name" value="CRAL-TRIO_dom_sf"/>
</dbReference>
<accession>A0AAW2FK53</accession>
<organism evidence="2 3">
    <name type="scientific">Cardiocondyla obscurior</name>
    <dbReference type="NCBI Taxonomy" id="286306"/>
    <lineage>
        <taxon>Eukaryota</taxon>
        <taxon>Metazoa</taxon>
        <taxon>Ecdysozoa</taxon>
        <taxon>Arthropoda</taxon>
        <taxon>Hexapoda</taxon>
        <taxon>Insecta</taxon>
        <taxon>Pterygota</taxon>
        <taxon>Neoptera</taxon>
        <taxon>Endopterygota</taxon>
        <taxon>Hymenoptera</taxon>
        <taxon>Apocrita</taxon>
        <taxon>Aculeata</taxon>
        <taxon>Formicoidea</taxon>
        <taxon>Formicidae</taxon>
        <taxon>Myrmicinae</taxon>
        <taxon>Cardiocondyla</taxon>
    </lineage>
</organism>
<dbReference type="SMART" id="SM00516">
    <property type="entry name" value="SEC14"/>
    <property type="match status" value="1"/>
</dbReference>
<dbReference type="Gene3D" id="1.20.5.1200">
    <property type="entry name" value="Alpha-tocopherol transfer"/>
    <property type="match status" value="1"/>
</dbReference>
<name>A0AAW2FK53_9HYME</name>
<sequence length="299" mass="34603">MASARGRDDGAEEKSWQELSSDVKKYAATHLNETEETRDNAVAEIKRWIGECDDLCEHFGDFLILRFLRISKFNLEETKNKILKYHKQLIKLPEWYSNWDPLQPGLEELLNLGVILPLRKPDDQGRLVVIMRSAQHNPNVHAFSDVSKVSLMGLEIAMKHYPAASVYGCSLFVDSSSATIRHIVQYRPNVLLNMANSWDSFPFIFQTINIFNVPMFFKTTVKLLRSFMSEELKTRFHVYSSSETTQECFRDVPASILPVEYGGTDGTIRKLTKHWKKLIVKNRDWFTSEKNEQIIISNH</sequence>
<dbReference type="Pfam" id="PF00650">
    <property type="entry name" value="CRAL_TRIO"/>
    <property type="match status" value="1"/>
</dbReference>
<evidence type="ECO:0000313" key="2">
    <source>
        <dbReference type="EMBL" id="KAL0114327.1"/>
    </source>
</evidence>
<dbReference type="SUPFAM" id="SSF52087">
    <property type="entry name" value="CRAL/TRIO domain"/>
    <property type="match status" value="1"/>
</dbReference>
<dbReference type="CDD" id="cd00170">
    <property type="entry name" value="SEC14"/>
    <property type="match status" value="1"/>
</dbReference>
<proteinExistence type="predicted"/>
<dbReference type="Gene3D" id="3.40.525.10">
    <property type="entry name" value="CRAL-TRIO lipid binding domain"/>
    <property type="match status" value="1"/>
</dbReference>
<dbReference type="PANTHER" id="PTHR10174:SF224">
    <property type="entry name" value="RETINOL-BINDING PROTEIN PINTA"/>
    <property type="match status" value="1"/>
</dbReference>
<dbReference type="GO" id="GO:1902936">
    <property type="term" value="F:phosphatidylinositol bisphosphate binding"/>
    <property type="evidence" value="ECO:0007669"/>
    <property type="project" value="TreeGrafter"/>
</dbReference>